<keyword evidence="2" id="KW-0058">Aromatic hydrocarbons catabolism</keyword>
<evidence type="ECO:0000313" key="9">
    <source>
        <dbReference type="EMBL" id="QEM84054.1"/>
    </source>
</evidence>
<dbReference type="GO" id="GO:0006355">
    <property type="term" value="P:regulation of DNA-templated transcription"/>
    <property type="evidence" value="ECO:0007669"/>
    <property type="project" value="InterPro"/>
</dbReference>
<dbReference type="PANTHER" id="PTHR32071">
    <property type="entry name" value="TRANSCRIPTIONAL REGULATORY PROTEIN"/>
    <property type="match status" value="1"/>
</dbReference>
<name>A0A5C1NL66_9GAMM</name>
<dbReference type="Pfam" id="PF18024">
    <property type="entry name" value="HTH_50"/>
    <property type="match status" value="1"/>
</dbReference>
<dbReference type="PROSITE" id="PS00675">
    <property type="entry name" value="SIGMA54_INTERACT_1"/>
    <property type="match status" value="1"/>
</dbReference>
<dbReference type="SMART" id="SM00091">
    <property type="entry name" value="PAS"/>
    <property type="match status" value="1"/>
</dbReference>
<keyword evidence="10" id="KW-1185">Reference proteome</keyword>
<dbReference type="Pfam" id="PF00158">
    <property type="entry name" value="Sigma54_activat"/>
    <property type="match status" value="1"/>
</dbReference>
<dbReference type="GO" id="GO:0005524">
    <property type="term" value="F:ATP binding"/>
    <property type="evidence" value="ECO:0007669"/>
    <property type="project" value="UniProtKB-KW"/>
</dbReference>
<dbReference type="CDD" id="cd00009">
    <property type="entry name" value="AAA"/>
    <property type="match status" value="1"/>
</dbReference>
<dbReference type="Pfam" id="PF25601">
    <property type="entry name" value="AAA_lid_14"/>
    <property type="match status" value="1"/>
</dbReference>
<dbReference type="InterPro" id="IPR003593">
    <property type="entry name" value="AAA+_ATPase"/>
</dbReference>
<dbReference type="FunFam" id="3.40.50.300:FF:000006">
    <property type="entry name" value="DNA-binding transcriptional regulator NtrC"/>
    <property type="match status" value="1"/>
</dbReference>
<dbReference type="EMBL" id="CP038437">
    <property type="protein sequence ID" value="QEM84054.1"/>
    <property type="molecule type" value="Genomic_DNA"/>
</dbReference>
<dbReference type="SMART" id="SM00382">
    <property type="entry name" value="AAA"/>
    <property type="match status" value="1"/>
</dbReference>
<dbReference type="InterPro" id="IPR035965">
    <property type="entry name" value="PAS-like_dom_sf"/>
</dbReference>
<dbReference type="InterPro" id="IPR009057">
    <property type="entry name" value="Homeodomain-like_sf"/>
</dbReference>
<dbReference type="InterPro" id="IPR058031">
    <property type="entry name" value="AAA_lid_NorR"/>
</dbReference>
<dbReference type="InterPro" id="IPR002078">
    <property type="entry name" value="Sigma_54_int"/>
</dbReference>
<dbReference type="InterPro" id="IPR025944">
    <property type="entry name" value="Sigma_54_int_dom_CS"/>
</dbReference>
<dbReference type="SUPFAM" id="SSF52540">
    <property type="entry name" value="P-loop containing nucleoside triphosphate hydrolases"/>
    <property type="match status" value="1"/>
</dbReference>
<dbReference type="Proteomes" id="UP000324285">
    <property type="component" value="Chromosome"/>
</dbReference>
<accession>A0A5C1NL66</accession>
<evidence type="ECO:0000256" key="4">
    <source>
        <dbReference type="ARBA" id="ARBA00023015"/>
    </source>
</evidence>
<keyword evidence="5" id="KW-0238">DNA-binding</keyword>
<dbReference type="PROSITE" id="PS00676">
    <property type="entry name" value="SIGMA54_INTERACT_2"/>
    <property type="match status" value="1"/>
</dbReference>
<dbReference type="GO" id="GO:0003677">
    <property type="term" value="F:DNA binding"/>
    <property type="evidence" value="ECO:0007669"/>
    <property type="project" value="UniProtKB-KW"/>
</dbReference>
<evidence type="ECO:0000313" key="10">
    <source>
        <dbReference type="Proteomes" id="UP000324285"/>
    </source>
</evidence>
<dbReference type="Gene3D" id="1.10.8.60">
    <property type="match status" value="1"/>
</dbReference>
<dbReference type="SUPFAM" id="SSF46689">
    <property type="entry name" value="Homeodomain-like"/>
    <property type="match status" value="1"/>
</dbReference>
<dbReference type="SUPFAM" id="SSF55785">
    <property type="entry name" value="PYP-like sensor domain (PAS domain)"/>
    <property type="match status" value="1"/>
</dbReference>
<dbReference type="InterPro" id="IPR030828">
    <property type="entry name" value="HTH_TyrR"/>
</dbReference>
<evidence type="ECO:0000256" key="1">
    <source>
        <dbReference type="ARBA" id="ARBA00022741"/>
    </source>
</evidence>
<evidence type="ECO:0000256" key="6">
    <source>
        <dbReference type="ARBA" id="ARBA00023163"/>
    </source>
</evidence>
<dbReference type="AlphaFoldDB" id="A0A5C1NL66"/>
<dbReference type="Gene3D" id="3.40.50.300">
    <property type="entry name" value="P-loop containing nucleotide triphosphate hydrolases"/>
    <property type="match status" value="1"/>
</dbReference>
<dbReference type="PROSITE" id="PS00688">
    <property type="entry name" value="SIGMA54_INTERACT_3"/>
    <property type="match status" value="1"/>
</dbReference>
<feature type="domain" description="Sigma-54 factor interaction" evidence="8">
    <location>
        <begin position="153"/>
        <end position="381"/>
    </location>
</feature>
<keyword evidence="4" id="KW-0805">Transcription regulation</keyword>
<gene>
    <name evidence="9" type="ORF">E4T21_11690</name>
</gene>
<dbReference type="InterPro" id="IPR025943">
    <property type="entry name" value="Sigma_54_int_dom_ATP-bd_2"/>
</dbReference>
<dbReference type="InterPro" id="IPR027417">
    <property type="entry name" value="P-loop_NTPase"/>
</dbReference>
<reference evidence="9" key="1">
    <citation type="submission" date="2021-02" db="EMBL/GenBank/DDBJ databases">
        <title>Strain Y2R2, a novel species of the genus Halomonas.</title>
        <authorList>
            <person name="Huang H."/>
        </authorList>
    </citation>
    <scope>NUCLEOTIDE SEQUENCE</scope>
    <source>
        <strain evidence="9">Y2R2</strain>
    </source>
</reference>
<protein>
    <recommendedName>
        <fullName evidence="7">HTH-type transcriptional regulatory protein TyrR</fullName>
    </recommendedName>
</protein>
<dbReference type="Gene3D" id="1.10.10.60">
    <property type="entry name" value="Homeodomain-like"/>
    <property type="match status" value="1"/>
</dbReference>
<dbReference type="InterPro" id="IPR025662">
    <property type="entry name" value="Sigma_54_int_dom_ATP-bd_1"/>
</dbReference>
<proteinExistence type="predicted"/>
<evidence type="ECO:0000256" key="2">
    <source>
        <dbReference type="ARBA" id="ARBA00022797"/>
    </source>
</evidence>
<sequence length="463" mass="51811">MRDPGFPMHDQLLAILNALEDGIFISDLSGHPLWVNRASLAQLDCSEEHLLASDVYQLEAEGVFSPSVTRFVIDERRPVSVVHRYRGKDYLVNGRLFSINGGEPDAVLVQTHNLDQDILTSRSPDTTQALLDYVMHQLKHIRQEQVARTGETPLSSSPIYRRCLELIERAAASDTTVLLSGETGVGKSYLVNRLHQYSARSERPLIHVNCAAIPEALLEAELFGHERGAFTGANRNGRVGYVALAEGGTLFLDEIGDLPLTLQPKLLQLLQERLYHPLGGKPCKADIRLVAATNADLEQRVAEGLFRADLYYRLNIVPIRVPPLRERREDILPLARHVLATIAARQNRPMHLEHDALRALMRYDWPGNVRELENLLERMSVICPTPGISARDLTLDLGDDAASPLLAETDPSAPLPERLADIEYRAIREALDESGSTRKAAMRLGVTQSWLMRRLKRYAVECQ</sequence>
<keyword evidence="6" id="KW-0804">Transcription</keyword>
<dbReference type="PROSITE" id="PS50045">
    <property type="entry name" value="SIGMA54_INTERACT_4"/>
    <property type="match status" value="1"/>
</dbReference>
<keyword evidence="3" id="KW-0067">ATP-binding</keyword>
<keyword evidence="1" id="KW-0547">Nucleotide-binding</keyword>
<evidence type="ECO:0000256" key="3">
    <source>
        <dbReference type="ARBA" id="ARBA00022840"/>
    </source>
</evidence>
<dbReference type="InterPro" id="IPR000014">
    <property type="entry name" value="PAS"/>
</dbReference>
<evidence type="ECO:0000259" key="8">
    <source>
        <dbReference type="PROSITE" id="PS50045"/>
    </source>
</evidence>
<evidence type="ECO:0000256" key="5">
    <source>
        <dbReference type="ARBA" id="ARBA00023125"/>
    </source>
</evidence>
<dbReference type="OrthoDB" id="5496274at2"/>
<dbReference type="KEGG" id="hbh:E4T21_11690"/>
<organism evidence="9 10">
    <name type="scientific">Halomonas binhaiensis</name>
    <dbReference type="NCBI Taxonomy" id="2562282"/>
    <lineage>
        <taxon>Bacteria</taxon>
        <taxon>Pseudomonadati</taxon>
        <taxon>Pseudomonadota</taxon>
        <taxon>Gammaproteobacteria</taxon>
        <taxon>Oceanospirillales</taxon>
        <taxon>Halomonadaceae</taxon>
        <taxon>Halomonas</taxon>
    </lineage>
</organism>
<evidence type="ECO:0000256" key="7">
    <source>
        <dbReference type="ARBA" id="ARBA00029500"/>
    </source>
</evidence>